<dbReference type="SUPFAM" id="SSF54452">
    <property type="entry name" value="MHC antigen-recognition domain"/>
    <property type="match status" value="1"/>
</dbReference>
<feature type="domain" description="MHC class I-like antigen recognition-like" evidence="11">
    <location>
        <begin position="31"/>
        <end position="109"/>
    </location>
</feature>
<dbReference type="AlphaFoldDB" id="A0A8D2P3H4"/>
<reference evidence="12" key="2">
    <citation type="submission" date="2025-09" db="UniProtKB">
        <authorList>
            <consortium name="Ensembl"/>
        </authorList>
    </citation>
    <scope>IDENTIFICATION</scope>
</reference>
<dbReference type="PANTHER" id="PTHR16675">
    <property type="entry name" value="MHC CLASS I-RELATED"/>
    <property type="match status" value="1"/>
</dbReference>
<keyword evidence="8" id="KW-1015">Disulfide bond</keyword>
<evidence type="ECO:0000256" key="5">
    <source>
        <dbReference type="ARBA" id="ARBA00022859"/>
    </source>
</evidence>
<dbReference type="GO" id="GO:0005615">
    <property type="term" value="C:extracellular space"/>
    <property type="evidence" value="ECO:0007669"/>
    <property type="project" value="TreeGrafter"/>
</dbReference>
<dbReference type="InterPro" id="IPR011161">
    <property type="entry name" value="MHC_I-like_Ag-recog"/>
</dbReference>
<proteinExistence type="predicted"/>
<organism evidence="12 13">
    <name type="scientific">Zosterops lateralis melanops</name>
    <dbReference type="NCBI Taxonomy" id="1220523"/>
    <lineage>
        <taxon>Eukaryota</taxon>
        <taxon>Metazoa</taxon>
        <taxon>Chordata</taxon>
        <taxon>Craniata</taxon>
        <taxon>Vertebrata</taxon>
        <taxon>Euteleostomi</taxon>
        <taxon>Archelosauria</taxon>
        <taxon>Archosauria</taxon>
        <taxon>Dinosauria</taxon>
        <taxon>Saurischia</taxon>
        <taxon>Theropoda</taxon>
        <taxon>Coelurosauria</taxon>
        <taxon>Aves</taxon>
        <taxon>Neognathae</taxon>
        <taxon>Neoaves</taxon>
        <taxon>Telluraves</taxon>
        <taxon>Australaves</taxon>
        <taxon>Passeriformes</taxon>
        <taxon>Sylvioidea</taxon>
        <taxon>Zosteropidae</taxon>
        <taxon>Zosterops</taxon>
    </lineage>
</organism>
<evidence type="ECO:0000256" key="10">
    <source>
        <dbReference type="SAM" id="Phobius"/>
    </source>
</evidence>
<name>A0A8D2P3H4_ZOSLA</name>
<dbReference type="InterPro" id="IPR050208">
    <property type="entry name" value="MHC_class-I_related"/>
</dbReference>
<evidence type="ECO:0000256" key="8">
    <source>
        <dbReference type="ARBA" id="ARBA00023157"/>
    </source>
</evidence>
<sequence length="138" mass="15835">PWPWDPQTPSQLSQFPLSLIPEPPKSLCPPMTEPSPGVPQFMAIGFVDGIPFVRYNSERGQMEPLTQWMKDGAEPEYWDGQTQRVVRKQHVHARNLKTVQERYNQSRRELWSSIGCSGVVLVLSVLCMYLFLVLSSYL</sequence>
<feature type="transmembrane region" description="Helical" evidence="10">
    <location>
        <begin position="110"/>
        <end position="132"/>
    </location>
</feature>
<keyword evidence="5" id="KW-0391">Immunity</keyword>
<dbReference type="InterPro" id="IPR011162">
    <property type="entry name" value="MHC_I/II-like_Ag-recog"/>
</dbReference>
<dbReference type="GO" id="GO:0006955">
    <property type="term" value="P:immune response"/>
    <property type="evidence" value="ECO:0007669"/>
    <property type="project" value="TreeGrafter"/>
</dbReference>
<keyword evidence="6 10" id="KW-1133">Transmembrane helix</keyword>
<evidence type="ECO:0000256" key="7">
    <source>
        <dbReference type="ARBA" id="ARBA00023136"/>
    </source>
</evidence>
<dbReference type="Proteomes" id="UP000694401">
    <property type="component" value="Unassembled WGS sequence"/>
</dbReference>
<dbReference type="GO" id="GO:0009897">
    <property type="term" value="C:external side of plasma membrane"/>
    <property type="evidence" value="ECO:0007669"/>
    <property type="project" value="TreeGrafter"/>
</dbReference>
<evidence type="ECO:0000313" key="12">
    <source>
        <dbReference type="Ensembl" id="ENSZLMP00000007706.1"/>
    </source>
</evidence>
<keyword evidence="7 10" id="KW-0472">Membrane</keyword>
<accession>A0A8D2P3H4</accession>
<keyword evidence="3 10" id="KW-0812">Transmembrane</keyword>
<evidence type="ECO:0000256" key="9">
    <source>
        <dbReference type="ARBA" id="ARBA00023180"/>
    </source>
</evidence>
<dbReference type="Gene3D" id="3.30.500.10">
    <property type="entry name" value="MHC class I-like antigen recognition-like"/>
    <property type="match status" value="1"/>
</dbReference>
<evidence type="ECO:0000256" key="2">
    <source>
        <dbReference type="ARBA" id="ARBA00022451"/>
    </source>
</evidence>
<keyword evidence="13" id="KW-1185">Reference proteome</keyword>
<evidence type="ECO:0000259" key="11">
    <source>
        <dbReference type="Pfam" id="PF00129"/>
    </source>
</evidence>
<evidence type="ECO:0000256" key="3">
    <source>
        <dbReference type="ARBA" id="ARBA00022692"/>
    </source>
</evidence>
<comment type="subcellular location">
    <subcellularLocation>
        <location evidence="1">Membrane</location>
        <topology evidence="1">Single-pass type I membrane protein</topology>
    </subcellularLocation>
</comment>
<dbReference type="Pfam" id="PF00129">
    <property type="entry name" value="MHC_I"/>
    <property type="match status" value="1"/>
</dbReference>
<evidence type="ECO:0000256" key="1">
    <source>
        <dbReference type="ARBA" id="ARBA00004479"/>
    </source>
</evidence>
<evidence type="ECO:0000256" key="4">
    <source>
        <dbReference type="ARBA" id="ARBA00022729"/>
    </source>
</evidence>
<evidence type="ECO:0000256" key="6">
    <source>
        <dbReference type="ARBA" id="ARBA00022989"/>
    </source>
</evidence>
<keyword evidence="9" id="KW-0325">Glycoprotein</keyword>
<keyword evidence="2" id="KW-0490">MHC I</keyword>
<protein>
    <recommendedName>
        <fullName evidence="11">MHC class I-like antigen recognition-like domain-containing protein</fullName>
    </recommendedName>
</protein>
<dbReference type="Ensembl" id="ENSZLMT00000007924.1">
    <property type="protein sequence ID" value="ENSZLMP00000007706.1"/>
    <property type="gene ID" value="ENSZLMG00000005456.1"/>
</dbReference>
<dbReference type="PANTHER" id="PTHR16675:SF242">
    <property type="entry name" value="MAJOR HISTOCOMPATIBILITY COMPLEX CLASS I-RELATED GENE PROTEIN"/>
    <property type="match status" value="1"/>
</dbReference>
<reference evidence="12" key="1">
    <citation type="submission" date="2025-08" db="UniProtKB">
        <authorList>
            <consortium name="Ensembl"/>
        </authorList>
    </citation>
    <scope>IDENTIFICATION</scope>
</reference>
<dbReference type="GO" id="GO:0002474">
    <property type="term" value="P:antigen processing and presentation of peptide antigen via MHC class I"/>
    <property type="evidence" value="ECO:0007669"/>
    <property type="project" value="UniProtKB-KW"/>
</dbReference>
<dbReference type="InterPro" id="IPR037055">
    <property type="entry name" value="MHC_I-like_Ag-recog_sf"/>
</dbReference>
<dbReference type="GO" id="GO:0042612">
    <property type="term" value="C:MHC class I protein complex"/>
    <property type="evidence" value="ECO:0007669"/>
    <property type="project" value="UniProtKB-KW"/>
</dbReference>
<keyword evidence="4" id="KW-0732">Signal</keyword>
<evidence type="ECO:0000313" key="13">
    <source>
        <dbReference type="Proteomes" id="UP000694401"/>
    </source>
</evidence>